<comment type="caution">
    <text evidence="1">The sequence shown here is derived from an EMBL/GenBank/DDBJ whole genome shotgun (WGS) entry which is preliminary data.</text>
</comment>
<protein>
    <submittedName>
        <fullName evidence="1">Uncharacterized protein</fullName>
    </submittedName>
</protein>
<sequence length="206" mass="23278">MVRAHWEWSAFMPADWTPGMLQVEEDWRAPAAVVAQRRPSRAVISSTPAQASFLSLYVHRGAVFAVSENCHQGGFLLETGHRWPSRRGPRGCLASRELAHWYYQPQEFAETEPFFRCGLVRAMPLPMVEDRRTGRLRVVRAGDESWPLWASYGQAGAGPASVLDVWRGRWQVHHLPNKYIVLPQASLLGGFPVTDEHLVAWSSMCV</sequence>
<dbReference type="EMBL" id="VLTN01000003">
    <property type="protein sequence ID" value="KAA0156728.1"/>
    <property type="molecule type" value="Genomic_DNA"/>
</dbReference>
<proteinExistence type="predicted"/>
<evidence type="ECO:0000313" key="1">
    <source>
        <dbReference type="EMBL" id="KAA0156728.1"/>
    </source>
</evidence>
<dbReference type="AlphaFoldDB" id="A0A5A8CVD8"/>
<organism evidence="1 2">
    <name type="scientific">Cafeteria roenbergensis</name>
    <name type="common">Marine flagellate</name>
    <dbReference type="NCBI Taxonomy" id="33653"/>
    <lineage>
        <taxon>Eukaryota</taxon>
        <taxon>Sar</taxon>
        <taxon>Stramenopiles</taxon>
        <taxon>Bigyra</taxon>
        <taxon>Opalozoa</taxon>
        <taxon>Bicosoecida</taxon>
        <taxon>Cafeteriaceae</taxon>
        <taxon>Cafeteria</taxon>
    </lineage>
</organism>
<accession>A0A5A8CVD8</accession>
<dbReference type="Proteomes" id="UP000323011">
    <property type="component" value="Unassembled WGS sequence"/>
</dbReference>
<name>A0A5A8CVD8_CAFRO</name>
<keyword evidence="2" id="KW-1185">Reference proteome</keyword>
<evidence type="ECO:0000313" key="2">
    <source>
        <dbReference type="Proteomes" id="UP000323011"/>
    </source>
</evidence>
<reference evidence="1 2" key="1">
    <citation type="submission" date="2019-07" db="EMBL/GenBank/DDBJ databases">
        <title>Genomes of Cafeteria roenbergensis.</title>
        <authorList>
            <person name="Fischer M.G."/>
            <person name="Hackl T."/>
            <person name="Roman M."/>
        </authorList>
    </citation>
    <scope>NUCLEOTIDE SEQUENCE [LARGE SCALE GENOMIC DNA]</scope>
    <source>
        <strain evidence="1 2">BVI</strain>
    </source>
</reference>
<gene>
    <name evidence="1" type="ORF">FNF29_00839</name>
</gene>